<organism evidence="1 2">
    <name type="scientific">Zootermopsis nevadensis</name>
    <name type="common">Dampwood termite</name>
    <dbReference type="NCBI Taxonomy" id="136037"/>
    <lineage>
        <taxon>Eukaryota</taxon>
        <taxon>Metazoa</taxon>
        <taxon>Ecdysozoa</taxon>
        <taxon>Arthropoda</taxon>
        <taxon>Hexapoda</taxon>
        <taxon>Insecta</taxon>
        <taxon>Pterygota</taxon>
        <taxon>Neoptera</taxon>
        <taxon>Polyneoptera</taxon>
        <taxon>Dictyoptera</taxon>
        <taxon>Blattodea</taxon>
        <taxon>Blattoidea</taxon>
        <taxon>Termitoidae</taxon>
        <taxon>Termopsidae</taxon>
        <taxon>Zootermopsis</taxon>
    </lineage>
</organism>
<protein>
    <submittedName>
        <fullName evidence="1">Uncharacterized protein</fullName>
    </submittedName>
</protein>
<name>A0A067R8I2_ZOONE</name>
<sequence>MSDGKRPLVFVAWCYDFIEITVASLKRFLRNGSQYAKNDCRQHETILDSPDTLPRSCAPAEFPGFRWRAEVPLYNNIRKWHK</sequence>
<evidence type="ECO:0000313" key="2">
    <source>
        <dbReference type="Proteomes" id="UP000027135"/>
    </source>
</evidence>
<dbReference type="AlphaFoldDB" id="A0A067R8I2"/>
<reference evidence="1 2" key="1">
    <citation type="journal article" date="2014" name="Nat. Commun.">
        <title>Molecular traces of alternative social organization in a termite genome.</title>
        <authorList>
            <person name="Terrapon N."/>
            <person name="Li C."/>
            <person name="Robertson H.M."/>
            <person name="Ji L."/>
            <person name="Meng X."/>
            <person name="Booth W."/>
            <person name="Chen Z."/>
            <person name="Childers C.P."/>
            <person name="Glastad K.M."/>
            <person name="Gokhale K."/>
            <person name="Gowin J."/>
            <person name="Gronenberg W."/>
            <person name="Hermansen R.A."/>
            <person name="Hu H."/>
            <person name="Hunt B.G."/>
            <person name="Huylmans A.K."/>
            <person name="Khalil S.M."/>
            <person name="Mitchell R.D."/>
            <person name="Munoz-Torres M.C."/>
            <person name="Mustard J.A."/>
            <person name="Pan H."/>
            <person name="Reese J.T."/>
            <person name="Scharf M.E."/>
            <person name="Sun F."/>
            <person name="Vogel H."/>
            <person name="Xiao J."/>
            <person name="Yang W."/>
            <person name="Yang Z."/>
            <person name="Yang Z."/>
            <person name="Zhou J."/>
            <person name="Zhu J."/>
            <person name="Brent C.S."/>
            <person name="Elsik C.G."/>
            <person name="Goodisman M.A."/>
            <person name="Liberles D.A."/>
            <person name="Roe R.M."/>
            <person name="Vargo E.L."/>
            <person name="Vilcinskas A."/>
            <person name="Wang J."/>
            <person name="Bornberg-Bauer E."/>
            <person name="Korb J."/>
            <person name="Zhang G."/>
            <person name="Liebig J."/>
        </authorList>
    </citation>
    <scope>NUCLEOTIDE SEQUENCE [LARGE SCALE GENOMIC DNA]</scope>
    <source>
        <tissue evidence="1">Whole organism</tissue>
    </source>
</reference>
<evidence type="ECO:0000313" key="1">
    <source>
        <dbReference type="EMBL" id="KDR18866.1"/>
    </source>
</evidence>
<gene>
    <name evidence="1" type="ORF">L798_07313</name>
</gene>
<accession>A0A067R8I2</accession>
<dbReference type="Proteomes" id="UP000027135">
    <property type="component" value="Unassembled WGS sequence"/>
</dbReference>
<proteinExistence type="predicted"/>
<keyword evidence="2" id="KW-1185">Reference proteome</keyword>
<dbReference type="InParanoid" id="A0A067R8I2"/>
<dbReference type="EMBL" id="KK852669">
    <property type="protein sequence ID" value="KDR18866.1"/>
    <property type="molecule type" value="Genomic_DNA"/>
</dbReference>